<reference evidence="3" key="1">
    <citation type="journal article" date="2019" name="Int. J. Syst. Evol. Microbiol.">
        <title>The Global Catalogue of Microorganisms (GCM) 10K type strain sequencing project: providing services to taxonomists for standard genome sequencing and annotation.</title>
        <authorList>
            <consortium name="The Broad Institute Genomics Platform"/>
            <consortium name="The Broad Institute Genome Sequencing Center for Infectious Disease"/>
            <person name="Wu L."/>
            <person name="Ma J."/>
        </authorList>
    </citation>
    <scope>NUCLEOTIDE SEQUENCE [LARGE SCALE GENOMIC DNA]</scope>
    <source>
        <strain evidence="3">CGMCC 1.12371</strain>
    </source>
</reference>
<keyword evidence="3" id="KW-1185">Reference proteome</keyword>
<dbReference type="Proteomes" id="UP001596501">
    <property type="component" value="Unassembled WGS sequence"/>
</dbReference>
<proteinExistence type="predicted"/>
<sequence length="205" mass="22887">MSRHLAGHLRARAADASDAWRLTLAELLALPDSQSLPSVLLLSAALTMLPVAGAGTVLSFLLWWVAWAWWLGHERLPVPRRALALSLSPRWSRRCLYGLAWVFEQADRCLKPRWAMWTHQRTQPWWALWVSLMAALIFLPLPLGNVLPALSLMLVALGWMFRDGLALALAGATGVAALVYVVVWWELLLRLLAAALPHLPWLQAA</sequence>
<organism evidence="2 3">
    <name type="scientific">Hydrogenophaga atypica</name>
    <dbReference type="NCBI Taxonomy" id="249409"/>
    <lineage>
        <taxon>Bacteria</taxon>
        <taxon>Pseudomonadati</taxon>
        <taxon>Pseudomonadota</taxon>
        <taxon>Betaproteobacteria</taxon>
        <taxon>Burkholderiales</taxon>
        <taxon>Comamonadaceae</taxon>
        <taxon>Hydrogenophaga</taxon>
    </lineage>
</organism>
<evidence type="ECO:0000256" key="1">
    <source>
        <dbReference type="SAM" id="Phobius"/>
    </source>
</evidence>
<protein>
    <submittedName>
        <fullName evidence="2">Exopolysaccharide biosynthesis protein</fullName>
    </submittedName>
</protein>
<dbReference type="PANTHER" id="PTHR41795">
    <property type="entry name" value="EXOPOLYSACCHARIDE SYNTHESIS PROTEIN"/>
    <property type="match status" value="1"/>
</dbReference>
<dbReference type="PANTHER" id="PTHR41795:SF1">
    <property type="entry name" value="EXOPOLYSACCHARIDE SYNTHESIS PROTEIN"/>
    <property type="match status" value="1"/>
</dbReference>
<comment type="caution">
    <text evidence="2">The sequence shown here is derived from an EMBL/GenBank/DDBJ whole genome shotgun (WGS) entry which is preliminary data.</text>
</comment>
<dbReference type="InterPro" id="IPR010331">
    <property type="entry name" value="ExoD"/>
</dbReference>
<accession>A0ABW2QIX6</accession>
<keyword evidence="1" id="KW-0812">Transmembrane</keyword>
<feature type="transmembrane region" description="Helical" evidence="1">
    <location>
        <begin position="40"/>
        <end position="71"/>
    </location>
</feature>
<dbReference type="Pfam" id="PF06055">
    <property type="entry name" value="ExoD"/>
    <property type="match status" value="1"/>
</dbReference>
<name>A0ABW2QIX6_9BURK</name>
<feature type="transmembrane region" description="Helical" evidence="1">
    <location>
        <begin position="126"/>
        <end position="159"/>
    </location>
</feature>
<keyword evidence="1" id="KW-0472">Membrane</keyword>
<dbReference type="RefSeq" id="WP_382222713.1">
    <property type="nucleotide sequence ID" value="NZ_JBHTCA010000005.1"/>
</dbReference>
<feature type="transmembrane region" description="Helical" evidence="1">
    <location>
        <begin position="165"/>
        <end position="185"/>
    </location>
</feature>
<evidence type="ECO:0000313" key="3">
    <source>
        <dbReference type="Proteomes" id="UP001596501"/>
    </source>
</evidence>
<evidence type="ECO:0000313" key="2">
    <source>
        <dbReference type="EMBL" id="MFC7409266.1"/>
    </source>
</evidence>
<gene>
    <name evidence="2" type="ORF">ACFQPB_10370</name>
</gene>
<keyword evidence="1" id="KW-1133">Transmembrane helix</keyword>
<dbReference type="EMBL" id="JBHTCA010000005">
    <property type="protein sequence ID" value="MFC7409266.1"/>
    <property type="molecule type" value="Genomic_DNA"/>
</dbReference>